<dbReference type="EMBL" id="RJKX01000014">
    <property type="protein sequence ID" value="ROP90936.1"/>
    <property type="molecule type" value="Genomic_DNA"/>
</dbReference>
<dbReference type="RefSeq" id="WP_245978336.1">
    <property type="nucleotide sequence ID" value="NZ_AP019700.1"/>
</dbReference>
<keyword evidence="1 2" id="KW-0663">Pyridoxal phosphate</keyword>
<evidence type="ECO:0000259" key="5">
    <source>
        <dbReference type="Pfam" id="PF01168"/>
    </source>
</evidence>
<dbReference type="NCBIfam" id="TIGR00044">
    <property type="entry name" value="YggS family pyridoxal phosphate-dependent enzyme"/>
    <property type="match status" value="1"/>
</dbReference>
<proteinExistence type="inferred from homology"/>
<dbReference type="AlphaFoldDB" id="A0A3N1LKI3"/>
<name>A0A3N1LKI3_9PROT</name>
<dbReference type="Gene3D" id="3.20.20.10">
    <property type="entry name" value="Alanine racemase"/>
    <property type="match status" value="1"/>
</dbReference>
<evidence type="ECO:0000313" key="6">
    <source>
        <dbReference type="EMBL" id="ROP90936.1"/>
    </source>
</evidence>
<evidence type="ECO:0000256" key="3">
    <source>
        <dbReference type="PIRSR" id="PIRSR004848-1"/>
    </source>
</evidence>
<evidence type="ECO:0000256" key="4">
    <source>
        <dbReference type="RuleBase" id="RU004514"/>
    </source>
</evidence>
<feature type="domain" description="Alanine racemase N-terminal" evidence="5">
    <location>
        <begin position="23"/>
        <end position="232"/>
    </location>
</feature>
<protein>
    <recommendedName>
        <fullName evidence="2">Pyridoxal phosphate homeostasis protein</fullName>
        <shortName evidence="2">PLP homeostasis protein</shortName>
    </recommendedName>
</protein>
<dbReference type="Proteomes" id="UP000278222">
    <property type="component" value="Unassembled WGS sequence"/>
</dbReference>
<sequence>MANPAARPPGSDLDTIAGRLARVRAEIASAAKDAGRDAATVELVAVGKTYGAEVMVEAIEAGQRLFGENRVQEAAGKWPALRERWPDLRLHLIGPLQTNKVKDIIGLVDMLHTLDRDSLAVALVKARDKGNRLPELLVQINTGREPQKAGVPPEDADAFLARCRDEWSLPVGGLMCIPPAEEPPALHFALLREIGRRNGLDRLSMGMSGDYATGIRFGATMVRVGSAIFGSRAPLPA</sequence>
<dbReference type="PIRSF" id="PIRSF004848">
    <property type="entry name" value="YBL036c_PLPDEIII"/>
    <property type="match status" value="1"/>
</dbReference>
<reference evidence="6 7" key="1">
    <citation type="submission" date="2018-11" db="EMBL/GenBank/DDBJ databases">
        <title>Genomic Encyclopedia of Type Strains, Phase IV (KMG-IV): sequencing the most valuable type-strain genomes for metagenomic binning, comparative biology and taxonomic classification.</title>
        <authorList>
            <person name="Goeker M."/>
        </authorList>
    </citation>
    <scope>NUCLEOTIDE SEQUENCE [LARGE SCALE GENOMIC DNA]</scope>
    <source>
        <strain evidence="6 7">DSM 5900</strain>
    </source>
</reference>
<dbReference type="HAMAP" id="MF_02087">
    <property type="entry name" value="PLP_homeostasis"/>
    <property type="match status" value="1"/>
</dbReference>
<dbReference type="GO" id="GO:0030170">
    <property type="term" value="F:pyridoxal phosphate binding"/>
    <property type="evidence" value="ECO:0007669"/>
    <property type="project" value="UniProtKB-UniRule"/>
</dbReference>
<dbReference type="PANTHER" id="PTHR10146:SF14">
    <property type="entry name" value="PYRIDOXAL PHOSPHATE HOMEOSTASIS PROTEIN"/>
    <property type="match status" value="1"/>
</dbReference>
<evidence type="ECO:0000313" key="7">
    <source>
        <dbReference type="Proteomes" id="UP000278222"/>
    </source>
</evidence>
<dbReference type="InterPro" id="IPR029066">
    <property type="entry name" value="PLP-binding_barrel"/>
</dbReference>
<dbReference type="Pfam" id="PF01168">
    <property type="entry name" value="Ala_racemase_N"/>
    <property type="match status" value="1"/>
</dbReference>
<dbReference type="SUPFAM" id="SSF51419">
    <property type="entry name" value="PLP-binding barrel"/>
    <property type="match status" value="1"/>
</dbReference>
<comment type="cofactor">
    <cofactor evidence="3">
        <name>pyridoxal 5'-phosphate</name>
        <dbReference type="ChEBI" id="CHEBI:597326"/>
    </cofactor>
</comment>
<comment type="similarity">
    <text evidence="2 4">Belongs to the pyridoxal phosphate-binding protein YggS/PROSC family.</text>
</comment>
<evidence type="ECO:0000256" key="2">
    <source>
        <dbReference type="HAMAP-Rule" id="MF_02087"/>
    </source>
</evidence>
<gene>
    <name evidence="6" type="ORF">EDC65_2796</name>
</gene>
<dbReference type="InterPro" id="IPR011078">
    <property type="entry name" value="PyrdxlP_homeostasis"/>
</dbReference>
<organism evidence="6 7">
    <name type="scientific">Stella humosa</name>
    <dbReference type="NCBI Taxonomy" id="94"/>
    <lineage>
        <taxon>Bacteria</taxon>
        <taxon>Pseudomonadati</taxon>
        <taxon>Pseudomonadota</taxon>
        <taxon>Alphaproteobacteria</taxon>
        <taxon>Rhodospirillales</taxon>
        <taxon>Stellaceae</taxon>
        <taxon>Stella</taxon>
    </lineage>
</organism>
<feature type="modified residue" description="N6-(pyridoxal phosphate)lysine" evidence="2 3">
    <location>
        <position position="48"/>
    </location>
</feature>
<comment type="function">
    <text evidence="2">Pyridoxal 5'-phosphate (PLP)-binding protein, which is involved in PLP homeostasis.</text>
</comment>
<dbReference type="CDD" id="cd00635">
    <property type="entry name" value="PLPDE_III_YBL036c_like"/>
    <property type="match status" value="1"/>
</dbReference>
<keyword evidence="7" id="KW-1185">Reference proteome</keyword>
<dbReference type="FunFam" id="3.20.20.10:FF:000018">
    <property type="entry name" value="Pyridoxal phosphate homeostasis protein"/>
    <property type="match status" value="1"/>
</dbReference>
<dbReference type="InterPro" id="IPR001608">
    <property type="entry name" value="Ala_racemase_N"/>
</dbReference>
<evidence type="ECO:0000256" key="1">
    <source>
        <dbReference type="ARBA" id="ARBA00022898"/>
    </source>
</evidence>
<dbReference type="PANTHER" id="PTHR10146">
    <property type="entry name" value="PROLINE SYNTHETASE CO-TRANSCRIBED BACTERIAL HOMOLOG PROTEIN"/>
    <property type="match status" value="1"/>
</dbReference>
<accession>A0A3N1LKI3</accession>
<comment type="caution">
    <text evidence="6">The sequence shown here is derived from an EMBL/GenBank/DDBJ whole genome shotgun (WGS) entry which is preliminary data.</text>
</comment>